<gene>
    <name evidence="2" type="ORF">PADEGAKA_00004</name>
</gene>
<organism evidence="2">
    <name type="scientific">Candidatus Methanophaga sp. ANME-1 ERB7</name>
    <dbReference type="NCBI Taxonomy" id="2759913"/>
    <lineage>
        <taxon>Archaea</taxon>
        <taxon>Methanobacteriati</taxon>
        <taxon>Methanobacteriota</taxon>
        <taxon>Stenosarchaea group</taxon>
        <taxon>Methanomicrobia</taxon>
        <taxon>Candidatus Methanophagales</taxon>
        <taxon>Candidatus Methanophagaceae</taxon>
        <taxon>Candidatus Methanophaga</taxon>
    </lineage>
</organism>
<protein>
    <submittedName>
        <fullName evidence="2">Uncharacterized protein</fullName>
    </submittedName>
</protein>
<evidence type="ECO:0000313" key="2">
    <source>
        <dbReference type="EMBL" id="QNO54902.1"/>
    </source>
</evidence>
<name>A0A7G9Z3R8_9EURY</name>
<sequence length="130" mass="15240">MRDDLHDFSYYGLGSNFRGLEEDASTQYTPRYIAGEYLHYFTDDDVSFTKKVISRVDKDSINKLKEDLDNFWGDLTDRINAFINKTRSQENAFYRTYEIKLSVRTQQLTLLSIIVAIIIYLLTTLPSAFR</sequence>
<keyword evidence="1" id="KW-0812">Transmembrane</keyword>
<feature type="transmembrane region" description="Helical" evidence="1">
    <location>
        <begin position="108"/>
        <end position="129"/>
    </location>
</feature>
<keyword evidence="1" id="KW-0472">Membrane</keyword>
<keyword evidence="1" id="KW-1133">Transmembrane helix</keyword>
<accession>A0A7G9Z3R8</accession>
<dbReference type="EMBL" id="MT631598">
    <property type="protein sequence ID" value="QNO54902.1"/>
    <property type="molecule type" value="Genomic_DNA"/>
</dbReference>
<evidence type="ECO:0000256" key="1">
    <source>
        <dbReference type="SAM" id="Phobius"/>
    </source>
</evidence>
<proteinExistence type="predicted"/>
<reference evidence="2" key="1">
    <citation type="submission" date="2020-06" db="EMBL/GenBank/DDBJ databases">
        <title>Unique genomic features of the anaerobic methanotrophic archaea.</title>
        <authorList>
            <person name="Chadwick G.L."/>
            <person name="Skennerton C.T."/>
            <person name="Laso-Perez R."/>
            <person name="Leu A.O."/>
            <person name="Speth D.R."/>
            <person name="Yu H."/>
            <person name="Morgan-Lang C."/>
            <person name="Hatzenpichler R."/>
            <person name="Goudeau D."/>
            <person name="Malmstrom R."/>
            <person name="Brazelton W.J."/>
            <person name="Woyke T."/>
            <person name="Hallam S.J."/>
            <person name="Tyson G.W."/>
            <person name="Wegener G."/>
            <person name="Boetius A."/>
            <person name="Orphan V."/>
        </authorList>
    </citation>
    <scope>NUCLEOTIDE SEQUENCE</scope>
</reference>
<dbReference type="AlphaFoldDB" id="A0A7G9Z3R8"/>